<organism evidence="2 3">
    <name type="scientific">Nezara viridula</name>
    <name type="common">Southern green stink bug</name>
    <name type="synonym">Cimex viridulus</name>
    <dbReference type="NCBI Taxonomy" id="85310"/>
    <lineage>
        <taxon>Eukaryota</taxon>
        <taxon>Metazoa</taxon>
        <taxon>Ecdysozoa</taxon>
        <taxon>Arthropoda</taxon>
        <taxon>Hexapoda</taxon>
        <taxon>Insecta</taxon>
        <taxon>Pterygota</taxon>
        <taxon>Neoptera</taxon>
        <taxon>Paraneoptera</taxon>
        <taxon>Hemiptera</taxon>
        <taxon>Heteroptera</taxon>
        <taxon>Panheteroptera</taxon>
        <taxon>Pentatomomorpha</taxon>
        <taxon>Pentatomoidea</taxon>
        <taxon>Pentatomidae</taxon>
        <taxon>Pentatominae</taxon>
        <taxon>Nezara</taxon>
    </lineage>
</organism>
<dbReference type="Proteomes" id="UP001152798">
    <property type="component" value="Chromosome 5"/>
</dbReference>
<dbReference type="EMBL" id="OV725081">
    <property type="protein sequence ID" value="CAH1401912.1"/>
    <property type="molecule type" value="Genomic_DNA"/>
</dbReference>
<keyword evidence="3" id="KW-1185">Reference proteome</keyword>
<feature type="coiled-coil region" evidence="1">
    <location>
        <begin position="32"/>
        <end position="89"/>
    </location>
</feature>
<protein>
    <submittedName>
        <fullName evidence="2">Uncharacterized protein</fullName>
    </submittedName>
</protein>
<accession>A0A9P0HHM8</accession>
<dbReference type="AlphaFoldDB" id="A0A9P0HHM8"/>
<name>A0A9P0HHM8_NEZVI</name>
<evidence type="ECO:0000256" key="1">
    <source>
        <dbReference type="SAM" id="Coils"/>
    </source>
</evidence>
<reference evidence="2" key="1">
    <citation type="submission" date="2022-01" db="EMBL/GenBank/DDBJ databases">
        <authorList>
            <person name="King R."/>
        </authorList>
    </citation>
    <scope>NUCLEOTIDE SEQUENCE</scope>
</reference>
<evidence type="ECO:0000313" key="3">
    <source>
        <dbReference type="Proteomes" id="UP001152798"/>
    </source>
</evidence>
<gene>
    <name evidence="2" type="ORF">NEZAVI_LOCUS10848</name>
</gene>
<proteinExistence type="predicted"/>
<keyword evidence="1" id="KW-0175">Coiled coil</keyword>
<evidence type="ECO:0000313" key="2">
    <source>
        <dbReference type="EMBL" id="CAH1401912.1"/>
    </source>
</evidence>
<sequence>MLKILNDAFKFRSMISRRSPNWKKYSTSDPTQEDIERKIKEIQTRLDKLGKKKRFQSWEETIQHLNDKKTFLEDQLEKIKAKAPKKENK</sequence>